<protein>
    <recommendedName>
        <fullName evidence="3">ATP-dependent DNA helicase RecG C-terminal domain-containing protein</fullName>
    </recommendedName>
</protein>
<dbReference type="Proteomes" id="UP000464754">
    <property type="component" value="Chromosome"/>
</dbReference>
<organism evidence="1 2">
    <name type="scientific">Amedibacterium intestinale</name>
    <dbReference type="NCBI Taxonomy" id="2583452"/>
    <lineage>
        <taxon>Bacteria</taxon>
        <taxon>Bacillati</taxon>
        <taxon>Bacillota</taxon>
        <taxon>Erysipelotrichia</taxon>
        <taxon>Erysipelotrichales</taxon>
        <taxon>Erysipelotrichaceae</taxon>
        <taxon>Amedibacterium</taxon>
    </lineage>
</organism>
<dbReference type="KEGG" id="aarg:Aargi30884_20020"/>
<evidence type="ECO:0008006" key="3">
    <source>
        <dbReference type="Google" id="ProtNLM"/>
    </source>
</evidence>
<gene>
    <name evidence="1" type="ORF">Aargi30884_20020</name>
</gene>
<evidence type="ECO:0000313" key="2">
    <source>
        <dbReference type="Proteomes" id="UP000464754"/>
    </source>
</evidence>
<reference evidence="2" key="1">
    <citation type="submission" date="2019-05" db="EMBL/GenBank/DDBJ databases">
        <title>Complete genome sequencing of Absiella argi strain JCM 30884.</title>
        <authorList>
            <person name="Sakamoto M."/>
            <person name="Murakami T."/>
            <person name="Mori H."/>
        </authorList>
    </citation>
    <scope>NUCLEOTIDE SEQUENCE [LARGE SCALE GENOMIC DNA]</scope>
    <source>
        <strain evidence="2">JCM 30884</strain>
    </source>
</reference>
<accession>A0A6N4TK22</accession>
<dbReference type="EMBL" id="AP019695">
    <property type="protein sequence ID" value="BBK23099.1"/>
    <property type="molecule type" value="Genomic_DNA"/>
</dbReference>
<name>A0A6N4TK22_9FIRM</name>
<proteinExistence type="predicted"/>
<keyword evidence="2" id="KW-1185">Reference proteome</keyword>
<sequence>MQRYGSGFEKILEEYKPYEKEFQPKITSEQSWFTITFMDVAYTNKESLVNSTLQLLKMQNIVYTTILDNPGINKPQICTITGVSDGSAKSN</sequence>
<evidence type="ECO:0000313" key="1">
    <source>
        <dbReference type="EMBL" id="BBK23099.1"/>
    </source>
</evidence>
<dbReference type="AlphaFoldDB" id="A0A6N4TK22"/>